<keyword evidence="3" id="KW-1185">Reference proteome</keyword>
<proteinExistence type="predicted"/>
<sequence length="58" mass="6888">MDNENELTRVEIVLHEFNRATIDAFLQARGFNTVDKDWDKKIKQVLLVIEEMQQGIRK</sequence>
<protein>
    <submittedName>
        <fullName evidence="2">Uncharacterized protein</fullName>
    </submittedName>
</protein>
<gene>
    <name evidence="2" type="ORF">SAMN04488507_102020</name>
    <name evidence="1" type="ORF">TFLO_2133</name>
</gene>
<evidence type="ECO:0000313" key="3">
    <source>
        <dbReference type="Proteomes" id="UP000195947"/>
    </source>
</evidence>
<dbReference type="Proteomes" id="UP000195947">
    <property type="component" value="Unassembled WGS sequence"/>
</dbReference>
<evidence type="ECO:0000313" key="4">
    <source>
        <dbReference type="Proteomes" id="UP000199686"/>
    </source>
</evidence>
<reference evidence="1 3" key="1">
    <citation type="submission" date="2016-02" db="EMBL/GenBank/DDBJ databases">
        <authorList>
            <person name="Strepis N."/>
        </authorList>
    </citation>
    <scope>NUCLEOTIDE SEQUENCE [LARGE SCALE GENOMIC DNA]</scope>
    <source>
        <strain evidence="1">Trichococcus flocculiformis</strain>
    </source>
</reference>
<accession>A0AB38BII4</accession>
<dbReference type="Proteomes" id="UP000199686">
    <property type="component" value="Unassembled WGS sequence"/>
</dbReference>
<reference evidence="2 4" key="2">
    <citation type="submission" date="2016-10" db="EMBL/GenBank/DDBJ databases">
        <authorList>
            <person name="Varghese N."/>
            <person name="Submissions S."/>
        </authorList>
    </citation>
    <scope>NUCLEOTIDE SEQUENCE [LARGE SCALE GENOMIC DNA]</scope>
    <source>
        <strain evidence="2 4">DSM 2094</strain>
    </source>
</reference>
<name>A0AB38BII4_9LACT</name>
<dbReference type="RefSeq" id="WP_177187551.1">
    <property type="nucleotide sequence ID" value="NZ_FJMZ01000027.1"/>
</dbReference>
<dbReference type="EMBL" id="FOQC01000020">
    <property type="protein sequence ID" value="SFH85953.1"/>
    <property type="molecule type" value="Genomic_DNA"/>
</dbReference>
<dbReference type="AlphaFoldDB" id="A0AB38BII4"/>
<evidence type="ECO:0000313" key="2">
    <source>
        <dbReference type="EMBL" id="SFH85953.1"/>
    </source>
</evidence>
<comment type="caution">
    <text evidence="2">The sequence shown here is derived from an EMBL/GenBank/DDBJ whole genome shotgun (WGS) entry which is preliminary data.</text>
</comment>
<evidence type="ECO:0000313" key="1">
    <source>
        <dbReference type="EMBL" id="CZQ96968.1"/>
    </source>
</evidence>
<dbReference type="EMBL" id="FJMZ01000027">
    <property type="protein sequence ID" value="CZQ96968.1"/>
    <property type="molecule type" value="Genomic_DNA"/>
</dbReference>
<organism evidence="2 4">
    <name type="scientific">Trichococcus flocculiformis</name>
    <dbReference type="NCBI Taxonomy" id="82803"/>
    <lineage>
        <taxon>Bacteria</taxon>
        <taxon>Bacillati</taxon>
        <taxon>Bacillota</taxon>
        <taxon>Bacilli</taxon>
        <taxon>Lactobacillales</taxon>
        <taxon>Carnobacteriaceae</taxon>
        <taxon>Trichococcus</taxon>
    </lineage>
</organism>